<feature type="compositionally biased region" description="Basic and acidic residues" evidence="3">
    <location>
        <begin position="1205"/>
        <end position="1230"/>
    </location>
</feature>
<dbReference type="Pfam" id="PF00617">
    <property type="entry name" value="RasGEF"/>
    <property type="match status" value="1"/>
</dbReference>
<dbReference type="SMART" id="SM00147">
    <property type="entry name" value="RasGEF"/>
    <property type="match status" value="1"/>
</dbReference>
<feature type="region of interest" description="Disordered" evidence="3">
    <location>
        <begin position="1050"/>
        <end position="1235"/>
    </location>
</feature>
<proteinExistence type="predicted"/>
<feature type="compositionally biased region" description="Polar residues" evidence="3">
    <location>
        <begin position="594"/>
        <end position="612"/>
    </location>
</feature>
<dbReference type="InterPro" id="IPR023578">
    <property type="entry name" value="Ras_GEF_dom_sf"/>
</dbReference>
<feature type="compositionally biased region" description="Basic and acidic residues" evidence="3">
    <location>
        <begin position="735"/>
        <end position="767"/>
    </location>
</feature>
<dbReference type="GO" id="GO:0007264">
    <property type="term" value="P:small GTPase-mediated signal transduction"/>
    <property type="evidence" value="ECO:0007669"/>
    <property type="project" value="InterPro"/>
</dbReference>
<feature type="compositionally biased region" description="Basic and acidic residues" evidence="3">
    <location>
        <begin position="1116"/>
        <end position="1130"/>
    </location>
</feature>
<feature type="compositionally biased region" description="Acidic residues" evidence="3">
    <location>
        <begin position="1057"/>
        <end position="1067"/>
    </location>
</feature>
<feature type="domain" description="Ras-GEF" evidence="4">
    <location>
        <begin position="241"/>
        <end position="497"/>
    </location>
</feature>
<dbReference type="Gene3D" id="1.10.840.10">
    <property type="entry name" value="Ras guanine-nucleotide exchange factors catalytic domain"/>
    <property type="match status" value="1"/>
</dbReference>
<dbReference type="PANTHER" id="PTHR23113:SF365">
    <property type="entry name" value="RAS-GEF DOMAIN-CONTAINING PROTEIN"/>
    <property type="match status" value="1"/>
</dbReference>
<dbReference type="InterPro" id="IPR008937">
    <property type="entry name" value="Ras-like_GEF"/>
</dbReference>
<protein>
    <recommendedName>
        <fullName evidence="4">Ras-GEF domain-containing protein</fullName>
    </recommendedName>
</protein>
<feature type="region of interest" description="Disordered" evidence="3">
    <location>
        <begin position="95"/>
        <end position="131"/>
    </location>
</feature>
<evidence type="ECO:0000259" key="4">
    <source>
        <dbReference type="PROSITE" id="PS50009"/>
    </source>
</evidence>
<feature type="region of interest" description="Disordered" evidence="3">
    <location>
        <begin position="735"/>
        <end position="963"/>
    </location>
</feature>
<keyword evidence="6" id="KW-1185">Reference proteome</keyword>
<feature type="compositionally biased region" description="Basic and acidic residues" evidence="3">
    <location>
        <begin position="470"/>
        <end position="480"/>
    </location>
</feature>
<evidence type="ECO:0000256" key="3">
    <source>
        <dbReference type="SAM" id="MobiDB-lite"/>
    </source>
</evidence>
<feature type="compositionally biased region" description="Polar residues" evidence="3">
    <location>
        <begin position="652"/>
        <end position="664"/>
    </location>
</feature>
<evidence type="ECO:0000256" key="1">
    <source>
        <dbReference type="ARBA" id="ARBA00022658"/>
    </source>
</evidence>
<dbReference type="EMBL" id="JAAAIL010001406">
    <property type="protein sequence ID" value="KAG0269657.1"/>
    <property type="molecule type" value="Genomic_DNA"/>
</dbReference>
<dbReference type="SUPFAM" id="SSF48366">
    <property type="entry name" value="Ras GEF"/>
    <property type="match status" value="1"/>
</dbReference>
<feature type="region of interest" description="Disordered" evidence="3">
    <location>
        <begin position="581"/>
        <end position="716"/>
    </location>
</feature>
<feature type="compositionally biased region" description="Basic and acidic residues" evidence="3">
    <location>
        <begin position="841"/>
        <end position="851"/>
    </location>
</feature>
<comment type="caution">
    <text evidence="5">The sequence shown here is derived from an EMBL/GenBank/DDBJ whole genome shotgun (WGS) entry which is preliminary data.</text>
</comment>
<evidence type="ECO:0000256" key="2">
    <source>
        <dbReference type="PROSITE-ProRule" id="PRU00168"/>
    </source>
</evidence>
<evidence type="ECO:0000313" key="5">
    <source>
        <dbReference type="EMBL" id="KAG0269657.1"/>
    </source>
</evidence>
<keyword evidence="1 2" id="KW-0344">Guanine-nucleotide releasing factor</keyword>
<feature type="compositionally biased region" description="Polar residues" evidence="3">
    <location>
        <begin position="1162"/>
        <end position="1190"/>
    </location>
</feature>
<feature type="region of interest" description="Disordered" evidence="3">
    <location>
        <begin position="470"/>
        <end position="489"/>
    </location>
</feature>
<gene>
    <name evidence="5" type="ORF">BGZ95_001971</name>
</gene>
<feature type="compositionally biased region" description="Polar residues" evidence="3">
    <location>
        <begin position="980"/>
        <end position="991"/>
    </location>
</feature>
<dbReference type="PROSITE" id="PS50009">
    <property type="entry name" value="RASGEF_CAT"/>
    <property type="match status" value="1"/>
</dbReference>
<accession>A0AAD4D644</accession>
<feature type="region of interest" description="Disordered" evidence="3">
    <location>
        <begin position="979"/>
        <end position="1029"/>
    </location>
</feature>
<dbReference type="GO" id="GO:0005085">
    <property type="term" value="F:guanyl-nucleotide exchange factor activity"/>
    <property type="evidence" value="ECO:0007669"/>
    <property type="project" value="UniProtKB-KW"/>
</dbReference>
<feature type="compositionally biased region" description="Low complexity" evidence="3">
    <location>
        <begin position="876"/>
        <end position="899"/>
    </location>
</feature>
<feature type="region of interest" description="Disordered" evidence="3">
    <location>
        <begin position="174"/>
        <end position="200"/>
    </location>
</feature>
<feature type="compositionally biased region" description="Low complexity" evidence="3">
    <location>
        <begin position="180"/>
        <end position="198"/>
    </location>
</feature>
<dbReference type="InterPro" id="IPR036964">
    <property type="entry name" value="RASGEF_cat_dom_sf"/>
</dbReference>
<organism evidence="5 6">
    <name type="scientific">Linnemannia exigua</name>
    <dbReference type="NCBI Taxonomy" id="604196"/>
    <lineage>
        <taxon>Eukaryota</taxon>
        <taxon>Fungi</taxon>
        <taxon>Fungi incertae sedis</taxon>
        <taxon>Mucoromycota</taxon>
        <taxon>Mortierellomycotina</taxon>
        <taxon>Mortierellomycetes</taxon>
        <taxon>Mortierellales</taxon>
        <taxon>Mortierellaceae</taxon>
        <taxon>Linnemannia</taxon>
    </lineage>
</organism>
<dbReference type="Proteomes" id="UP001194580">
    <property type="component" value="Unassembled WGS sequence"/>
</dbReference>
<feature type="compositionally biased region" description="Low complexity" evidence="3">
    <location>
        <begin position="1136"/>
        <end position="1145"/>
    </location>
</feature>
<feature type="compositionally biased region" description="Low complexity" evidence="3">
    <location>
        <begin position="1011"/>
        <end position="1024"/>
    </location>
</feature>
<reference evidence="5" key="1">
    <citation type="journal article" date="2020" name="Fungal Divers.">
        <title>Resolving the Mortierellaceae phylogeny through synthesis of multi-gene phylogenetics and phylogenomics.</title>
        <authorList>
            <person name="Vandepol N."/>
            <person name="Liber J."/>
            <person name="Desiro A."/>
            <person name="Na H."/>
            <person name="Kennedy M."/>
            <person name="Barry K."/>
            <person name="Grigoriev I.V."/>
            <person name="Miller A.N."/>
            <person name="O'Donnell K."/>
            <person name="Stajich J.E."/>
            <person name="Bonito G."/>
        </authorList>
    </citation>
    <scope>NUCLEOTIDE SEQUENCE</scope>
    <source>
        <strain evidence="5">NRRL 28262</strain>
    </source>
</reference>
<feature type="compositionally biased region" description="Polar residues" evidence="3">
    <location>
        <begin position="696"/>
        <end position="706"/>
    </location>
</feature>
<feature type="region of interest" description="Disordered" evidence="3">
    <location>
        <begin position="1249"/>
        <end position="1271"/>
    </location>
</feature>
<sequence length="1320" mass="142429">MTLDRDKGDLSKYASLLTAAKADQDRGDLKAAYATYLEAHGVIIRILSSQVVFKDNYSLESAPGNYTQLLAHAQEILRRLKDIVDLTKSNASTSLSPALPTAAVGSKSSKPSSISPIRPGLGPSQPSQRSVATIATTTTQNYKRTRKNIPIIPISPLTKQSLLHSYALSQVTQKLEQAKQGSSPQQQQQPHQGAGSPSLSANRDLAHLRRLIEDVRIQRAKLDTVNIQIQSVASSTITSWDPDTIAKQLTIIDTQLFKDVAIPRDLVRADRHHNSRAQNCIDFENYVAHSFAHLLLLEWIAVRQPSPASSPAASKNHSHTPINAVVHTIRIAHILLHVYRNFNGFRAVMRALTSPEIKRMHKLWSGVPSKTKDTYRRLVAIYQDQAERGGYKGALIQKLDAFQDVGRDAMVAIPWMRYHQDEVISIIQSYLSGQESSGGTTDIVLSAPGARKLSAVTALLLQCRSNDAGNFDRQETDSRSGHVSHTKHREPVQVDGLKTPLSPVWDLISLGAGDFTLHHWLLSRPFLNKQQLIDESLEIEPLFNGEELPCYETPMDLEDSDDSASLAGDVDQDESFEQVIQPEHDLDPLPAPSTPDQRTTRPAWTRTPVSESEVNDIMNELLNDDASDGQGLFGDSDDDNDNNDARRPGLTRTISGASSTNTPQRARDVFEFLGIQPEDASGDDDEAGGGLGNDQDAPSNSSSNNKGKALWSGNDDEELDSLMAKVKGLVHESKAFTQEVESKPESIKSDSLARDDFDSDPWSKDDDAPYSSGKKFEPFQQGDEDEWGFDSPAPPTTSTPIEPAPSALSTLDALRKQFANLSPVPDSDEIAENSISPRSEANVDDRHDTDSNTKSVTTFEEPASAKPGNVLESDLSPPSTSATGSAAASPPASSNPFTPFMITKSADSTPNVIGKARKRKIIVDRSGHPNNDLAVSSSFPGDKTPTALSPPRHTGGPMSPLDASDETMAAIATKAKLSLSGFQTGTNSASGADTVGTDGHSENKDAGEITVVSPPSKSVGSGSSDDVESVSIQELDKLAALFRSIDVKFTLTVDGSSDGEDDDDDDVNNDKDNSDNEDEFSCSTAANEDEHRSQQEEMGDPRAICTNVVSSNSNAEGDKSKSPRSDHEGEGGAESGSGSLESRTTRANRQRRRIAGGVISLPNPSKTLGSMKSTSSLSNAFKDSMASDQRSLLEEEADHSQPTAHEQEPDREQEPVREQVTELEQGRDETLMTVGGKAALLVDDLRAEAETGKEAGDSNGAEVDDVETRTKNGDLMTETMLADVEADVTIDEANSLLKSPVATAVEAAQVQATDDTEGGR</sequence>
<feature type="compositionally biased region" description="Low complexity" evidence="3">
    <location>
        <begin position="106"/>
        <end position="117"/>
    </location>
</feature>
<dbReference type="PANTHER" id="PTHR23113">
    <property type="entry name" value="GUANINE NUCLEOTIDE EXCHANGE FACTOR"/>
    <property type="match status" value="1"/>
</dbReference>
<dbReference type="InterPro" id="IPR001895">
    <property type="entry name" value="RASGEF_cat_dom"/>
</dbReference>
<name>A0AAD4D644_9FUNG</name>
<evidence type="ECO:0000313" key="6">
    <source>
        <dbReference type="Proteomes" id="UP001194580"/>
    </source>
</evidence>